<dbReference type="PANTHER" id="PTHR39338">
    <property type="entry name" value="BLL5662 PROTEIN-RELATED"/>
    <property type="match status" value="1"/>
</dbReference>
<evidence type="ECO:0000259" key="2">
    <source>
        <dbReference type="SMART" id="SM00327"/>
    </source>
</evidence>
<feature type="region of interest" description="Disordered" evidence="1">
    <location>
        <begin position="376"/>
        <end position="396"/>
    </location>
</feature>
<dbReference type="InterPro" id="IPR002035">
    <property type="entry name" value="VWF_A"/>
</dbReference>
<dbReference type="SUPFAM" id="SSF53300">
    <property type="entry name" value="vWA-like"/>
    <property type="match status" value="1"/>
</dbReference>
<dbReference type="PIRSF" id="PIRSF010256">
    <property type="entry name" value="CoxE_vWa"/>
    <property type="match status" value="1"/>
</dbReference>
<evidence type="ECO:0000313" key="3">
    <source>
        <dbReference type="EMBL" id="NMH82206.1"/>
    </source>
</evidence>
<dbReference type="CDD" id="cd00198">
    <property type="entry name" value="vWFA"/>
    <property type="match status" value="1"/>
</dbReference>
<dbReference type="Proteomes" id="UP001296706">
    <property type="component" value="Unassembled WGS sequence"/>
</dbReference>
<feature type="region of interest" description="Disordered" evidence="1">
    <location>
        <begin position="70"/>
        <end position="126"/>
    </location>
</feature>
<name>A0ABX1RQW3_9PSEU</name>
<dbReference type="PANTHER" id="PTHR39338:SF6">
    <property type="entry name" value="BLL5662 PROTEIN"/>
    <property type="match status" value="1"/>
</dbReference>
<dbReference type="InterPro" id="IPR008912">
    <property type="entry name" value="Uncharacterised_CoxE"/>
</dbReference>
<accession>A0ABX1RQW3</accession>
<dbReference type="InterPro" id="IPR011195">
    <property type="entry name" value="UCP010256"/>
</dbReference>
<dbReference type="Pfam" id="PF05762">
    <property type="entry name" value="VWA_CoxE"/>
    <property type="match status" value="1"/>
</dbReference>
<dbReference type="EMBL" id="JAAXKY010000206">
    <property type="protein sequence ID" value="NMH82206.1"/>
    <property type="molecule type" value="Genomic_DNA"/>
</dbReference>
<dbReference type="SMART" id="SM00327">
    <property type="entry name" value="VWA"/>
    <property type="match status" value="1"/>
</dbReference>
<reference evidence="3 4" key="1">
    <citation type="submission" date="2020-04" db="EMBL/GenBank/DDBJ databases">
        <authorList>
            <person name="Klaysubun C."/>
            <person name="Duangmal K."/>
            <person name="Lipun K."/>
        </authorList>
    </citation>
    <scope>NUCLEOTIDE SEQUENCE [LARGE SCALE GENOMIC DNA]</scope>
    <source>
        <strain evidence="3 4">JCM 11839</strain>
    </source>
</reference>
<feature type="domain" description="VWFA" evidence="2">
    <location>
        <begin position="204"/>
        <end position="367"/>
    </location>
</feature>
<keyword evidence="4" id="KW-1185">Reference proteome</keyword>
<dbReference type="Gene3D" id="3.40.50.410">
    <property type="entry name" value="von Willebrand factor, type A domain"/>
    <property type="match status" value="1"/>
</dbReference>
<organism evidence="3 4">
    <name type="scientific">Pseudonocardia xinjiangensis</name>
    <dbReference type="NCBI Taxonomy" id="75289"/>
    <lineage>
        <taxon>Bacteria</taxon>
        <taxon>Bacillati</taxon>
        <taxon>Actinomycetota</taxon>
        <taxon>Actinomycetes</taxon>
        <taxon>Pseudonocardiales</taxon>
        <taxon>Pseudonocardiaceae</taxon>
        <taxon>Pseudonocardia</taxon>
    </lineage>
</organism>
<sequence>MARFTAVCHDAGLPVGPDRAARFARAVVEVAPTTTRRLRHCAVATLVSHPEQLPLLDRVFAAVFEGVGDDAGPRGDPNAPPLAAAPATPPSGGDPQGDQATGGGMPRAAAPTGERAQREAPLRASAAATERLAGREFEALSAQELARLTGAMRALRVATPVRRSRRMRRASHGDRIDLRSTLRAAGRTGGDPVRLARRRARTRPRRLVVLCDISGSMEPYARALIQLLYCAAGAQRAEVFTFATRLTRLTRALARSTPAVALRRAALLAPDWSGGTCIGEALARFNDEYGRRGMAHGAVVLILSDGWETGDPEQLRREMARLRQVAYRIVWANPRTRHEDYQPLAGGMAAAWPYCDEVVSAHSLDALGPLVTALAGPRGSSGKPLSGPHRAGTWLS</sequence>
<evidence type="ECO:0000256" key="1">
    <source>
        <dbReference type="SAM" id="MobiDB-lite"/>
    </source>
</evidence>
<comment type="caution">
    <text evidence="3">The sequence shown here is derived from an EMBL/GenBank/DDBJ whole genome shotgun (WGS) entry which is preliminary data.</text>
</comment>
<protein>
    <submittedName>
        <fullName evidence="3">VWA domain-containing protein</fullName>
    </submittedName>
</protein>
<evidence type="ECO:0000313" key="4">
    <source>
        <dbReference type="Proteomes" id="UP001296706"/>
    </source>
</evidence>
<dbReference type="InterPro" id="IPR036465">
    <property type="entry name" value="vWFA_dom_sf"/>
</dbReference>
<proteinExistence type="predicted"/>
<gene>
    <name evidence="3" type="ORF">HF577_34600</name>
</gene>